<gene>
    <name evidence="1" type="ORF">PUW23_04230</name>
</gene>
<accession>A0AAX3N436</accession>
<organism evidence="1 2">
    <name type="scientific">Paenibacillus urinalis</name>
    <dbReference type="NCBI Taxonomy" id="521520"/>
    <lineage>
        <taxon>Bacteria</taxon>
        <taxon>Bacillati</taxon>
        <taxon>Bacillota</taxon>
        <taxon>Bacilli</taxon>
        <taxon>Bacillales</taxon>
        <taxon>Paenibacillaceae</taxon>
        <taxon>Paenibacillus</taxon>
    </lineage>
</organism>
<evidence type="ECO:0000313" key="1">
    <source>
        <dbReference type="EMBL" id="WDH83460.1"/>
    </source>
</evidence>
<dbReference type="AlphaFoldDB" id="A0AAX3N436"/>
<reference evidence="1" key="1">
    <citation type="submission" date="2023-02" db="EMBL/GenBank/DDBJ databases">
        <title>Pathogen: clinical or host-associated sample.</title>
        <authorList>
            <person name="Hergert J."/>
            <person name="Casey R."/>
            <person name="Wagner J."/>
            <person name="Young E.L."/>
            <person name="Oakeson K.F."/>
        </authorList>
    </citation>
    <scope>NUCLEOTIDE SEQUENCE</scope>
    <source>
        <strain evidence="1">2022CK-00830</strain>
    </source>
</reference>
<dbReference type="RefSeq" id="WP_274359552.1">
    <property type="nucleotide sequence ID" value="NZ_CP118101.1"/>
</dbReference>
<dbReference type="EMBL" id="CP118101">
    <property type="protein sequence ID" value="WDH83460.1"/>
    <property type="molecule type" value="Genomic_DNA"/>
</dbReference>
<dbReference type="Proteomes" id="UP001220962">
    <property type="component" value="Chromosome"/>
</dbReference>
<sequence>MNPAELLTTYDLHDSVVEDVEYWINEKKVQMKVELCLWKQSNYEDTEPEMQEGMLIFSDVDKFQIEPSSFLFDSNEILDIKIQDENGEVEIILTGSEDVGVIRILARNITWEVLS</sequence>
<protein>
    <submittedName>
        <fullName evidence="1">Uncharacterized protein</fullName>
    </submittedName>
</protein>
<evidence type="ECO:0000313" key="2">
    <source>
        <dbReference type="Proteomes" id="UP001220962"/>
    </source>
</evidence>
<name>A0AAX3N436_9BACL</name>
<proteinExistence type="predicted"/>